<dbReference type="InterPro" id="IPR058240">
    <property type="entry name" value="rSAM_sf"/>
</dbReference>
<comment type="caution">
    <text evidence="9">The sequence shown here is derived from an EMBL/GenBank/DDBJ whole genome shotgun (WGS) entry which is preliminary data.</text>
</comment>
<comment type="cofactor">
    <cofactor evidence="6">
        <name>[4Fe-4S] cluster</name>
        <dbReference type="ChEBI" id="CHEBI:49883"/>
    </cofactor>
    <text evidence="6">Binds 1 [4Fe-4S] cluster. The cluster is coordinated with 3 cysteines and an exchangeable S-adenosyl-L-methionine.</text>
</comment>
<feature type="domain" description="Radical SAM core" evidence="8">
    <location>
        <begin position="303"/>
        <end position="577"/>
    </location>
</feature>
<dbReference type="Proteomes" id="UP000220005">
    <property type="component" value="Unassembled WGS sequence"/>
</dbReference>
<dbReference type="InterPro" id="IPR023404">
    <property type="entry name" value="rSAM_horseshoe"/>
</dbReference>
<name>A0A2A7ANC0_9FIRM</name>
<feature type="binding site" evidence="6">
    <location>
        <position position="318"/>
    </location>
    <ligand>
        <name>[4Fe-4S] cluster</name>
        <dbReference type="ChEBI" id="CHEBI:49883"/>
        <note>4Fe-4S-S-AdoMet</note>
    </ligand>
</feature>
<dbReference type="InterPro" id="IPR013704">
    <property type="entry name" value="UPF0313_N"/>
</dbReference>
<dbReference type="SUPFAM" id="SSF102114">
    <property type="entry name" value="Radical SAM enzymes"/>
    <property type="match status" value="1"/>
</dbReference>
<feature type="region of interest" description="Disordered" evidence="7">
    <location>
        <begin position="626"/>
        <end position="688"/>
    </location>
</feature>
<dbReference type="NCBIfam" id="TIGR03904">
    <property type="entry name" value="SAM_YgiQ"/>
    <property type="match status" value="1"/>
</dbReference>
<organism evidence="9 10">
    <name type="scientific">Faecalibacterium prausnitzii</name>
    <dbReference type="NCBI Taxonomy" id="853"/>
    <lineage>
        <taxon>Bacteria</taxon>
        <taxon>Bacillati</taxon>
        <taxon>Bacillota</taxon>
        <taxon>Clostridia</taxon>
        <taxon>Eubacteriales</taxon>
        <taxon>Oscillospiraceae</taxon>
        <taxon>Faecalibacterium</taxon>
    </lineage>
</organism>
<evidence type="ECO:0000313" key="10">
    <source>
        <dbReference type="Proteomes" id="UP000220005"/>
    </source>
</evidence>
<feature type="compositionally biased region" description="Polar residues" evidence="7">
    <location>
        <begin position="672"/>
        <end position="682"/>
    </location>
</feature>
<protein>
    <submittedName>
        <fullName evidence="9">YgiQ family radical SAM protein</fullName>
    </submittedName>
</protein>
<evidence type="ECO:0000259" key="8">
    <source>
        <dbReference type="PROSITE" id="PS51918"/>
    </source>
</evidence>
<dbReference type="GO" id="GO:0003824">
    <property type="term" value="F:catalytic activity"/>
    <property type="evidence" value="ECO:0007669"/>
    <property type="project" value="InterPro"/>
</dbReference>
<sequence length="688" mass="76811">MQQNTPSSQSVYTEFLPISRADMEARGWDQLDFVVVGGDAYVDHPSFGTAIISRLLEAEGYKVGVLAQPRYTDCEDFKRFGKPKYGFFIGGGNVDSMVSHYSVAKIPRAEDEYSPGGIGGARPDRSATVYTKLAKEAYPDLPVILGGLEASLRRFAHYDYWLDTVLPSIAEDSGADLISFGMGEHQTVAIAKRLAAGEPVSSITDVDGTCYLTDFDHLPETYVECAGFKKVASDKVAYAKACRIQMDNQDVVSGQIIVQKQSEKYLVQNIPAKPLVRWELDKVYALPYTRRYHPIYEAMGGVPAIREVQFSIIQNRGCFGGCNFCAIQLHQGRRVTSRSADSIVAEAERMTHEPDFKGYIHDIGGPTANFRFPSCREQMLRGMCSGGKHCLAPTTCSHMIVDHSDYLKILRRVRELPGVKKVFIRSGIRFDYLMADPDDTFFKELVEYHVSGQLKVAPEHCAPNTLAYMGKPPIQTFNKFKDKFYELSKKAGKKQYLVPYLMSSHPGSTLNDAVYLAEYLYKNHMRPEQVQDFYPTPGTVSTCMFYTGLDPYTLKPVFVEKTAEGKALQRALLQYYEPRNAEKVIKALKMTHREDLIPLLVPAEGRRAVQRSARRAEAAEVTIHNDGTYTVRPNGKGGKGKTANRAAAPAGRQPSPGARFAPHAAPGHKPKNNQQKENTTWKTTKRKK</sequence>
<dbReference type="SFLD" id="SFLDS00029">
    <property type="entry name" value="Radical_SAM"/>
    <property type="match status" value="1"/>
</dbReference>
<evidence type="ECO:0000256" key="7">
    <source>
        <dbReference type="SAM" id="MobiDB-lite"/>
    </source>
</evidence>
<comment type="similarity">
    <text evidence="6">Belongs to the UPF0313 family.</text>
</comment>
<evidence type="ECO:0000256" key="4">
    <source>
        <dbReference type="ARBA" id="ARBA00023004"/>
    </source>
</evidence>
<keyword evidence="3 6" id="KW-0479">Metal-binding</keyword>
<dbReference type="RefSeq" id="WP_097839938.1">
    <property type="nucleotide sequence ID" value="NZ_NMTY01000025.1"/>
</dbReference>
<dbReference type="Pfam" id="PF04055">
    <property type="entry name" value="Radical_SAM"/>
    <property type="match status" value="1"/>
</dbReference>
<reference evidence="9 10" key="1">
    <citation type="journal article" date="2017" name="Front. Microbiol.">
        <title>New Insights into the Diversity of the Genus Faecalibacterium.</title>
        <authorList>
            <person name="Benevides L."/>
            <person name="Burman S."/>
            <person name="Martin R."/>
            <person name="Robert V."/>
            <person name="Thomas M."/>
            <person name="Miquel S."/>
            <person name="Chain F."/>
            <person name="Sokol H."/>
            <person name="Bermudez-Humaran L.G."/>
            <person name="Morrison M."/>
            <person name="Langella P."/>
            <person name="Azevedo V.A."/>
            <person name="Chatel J.M."/>
            <person name="Soares S."/>
        </authorList>
    </citation>
    <scope>NUCLEOTIDE SEQUENCE [LARGE SCALE GENOMIC DNA]</scope>
    <source>
        <strain evidence="9 10">CNCM I 4575</strain>
    </source>
</reference>
<dbReference type="PANTHER" id="PTHR32331">
    <property type="entry name" value="UPF0313 PROTEIN YGIQ"/>
    <property type="match status" value="1"/>
</dbReference>
<dbReference type="HAMAP" id="MF_01251">
    <property type="entry name" value="UPF0313"/>
    <property type="match status" value="1"/>
</dbReference>
<gene>
    <name evidence="9" type="ORF">CGS58_11380</name>
</gene>
<dbReference type="SFLD" id="SFLDG01069">
    <property type="entry name" value="UPF0313"/>
    <property type="match status" value="1"/>
</dbReference>
<keyword evidence="4 6" id="KW-0408">Iron</keyword>
<dbReference type="SFLD" id="SFLDG01082">
    <property type="entry name" value="B12-binding_domain_containing"/>
    <property type="match status" value="1"/>
</dbReference>
<dbReference type="InterPro" id="IPR006638">
    <property type="entry name" value="Elp3/MiaA/NifB-like_rSAM"/>
</dbReference>
<dbReference type="InterPro" id="IPR007197">
    <property type="entry name" value="rSAM"/>
</dbReference>
<keyword evidence="5 6" id="KW-0411">Iron-sulfur</keyword>
<accession>A0A2A7ANC0</accession>
<dbReference type="SMART" id="SM00729">
    <property type="entry name" value="Elp3"/>
    <property type="match status" value="1"/>
</dbReference>
<dbReference type="GO" id="GO:0005506">
    <property type="term" value="F:iron ion binding"/>
    <property type="evidence" value="ECO:0007669"/>
    <property type="project" value="UniProtKB-UniRule"/>
</dbReference>
<evidence type="ECO:0000256" key="2">
    <source>
        <dbReference type="ARBA" id="ARBA00022691"/>
    </source>
</evidence>
<dbReference type="Pfam" id="PF08497">
    <property type="entry name" value="Radical_SAM_N"/>
    <property type="match status" value="1"/>
</dbReference>
<dbReference type="InterPro" id="IPR022946">
    <property type="entry name" value="UPF0313"/>
</dbReference>
<proteinExistence type="inferred from homology"/>
<keyword evidence="1 6" id="KW-0004">4Fe-4S</keyword>
<dbReference type="InterPro" id="IPR024560">
    <property type="entry name" value="UPF0313_C"/>
</dbReference>
<evidence type="ECO:0000256" key="6">
    <source>
        <dbReference type="HAMAP-Rule" id="MF_01251"/>
    </source>
</evidence>
<dbReference type="GO" id="GO:0051539">
    <property type="term" value="F:4 iron, 4 sulfur cluster binding"/>
    <property type="evidence" value="ECO:0007669"/>
    <property type="project" value="UniProtKB-KW"/>
</dbReference>
<evidence type="ECO:0000256" key="1">
    <source>
        <dbReference type="ARBA" id="ARBA00022485"/>
    </source>
</evidence>
<evidence type="ECO:0000313" key="9">
    <source>
        <dbReference type="EMBL" id="PDX80640.1"/>
    </source>
</evidence>
<dbReference type="AlphaFoldDB" id="A0A2A7ANC0"/>
<feature type="binding site" evidence="6">
    <location>
        <position position="325"/>
    </location>
    <ligand>
        <name>[4Fe-4S] cluster</name>
        <dbReference type="ChEBI" id="CHEBI:49883"/>
        <note>4Fe-4S-S-AdoMet</note>
    </ligand>
</feature>
<dbReference type="PROSITE" id="PS51918">
    <property type="entry name" value="RADICAL_SAM"/>
    <property type="match status" value="1"/>
</dbReference>
<dbReference type="EMBL" id="NMTY01000025">
    <property type="protein sequence ID" value="PDX80640.1"/>
    <property type="molecule type" value="Genomic_DNA"/>
</dbReference>
<dbReference type="Gene3D" id="3.80.30.20">
    <property type="entry name" value="tm_1862 like domain"/>
    <property type="match status" value="1"/>
</dbReference>
<feature type="binding site" evidence="6">
    <location>
        <position position="322"/>
    </location>
    <ligand>
        <name>[4Fe-4S] cluster</name>
        <dbReference type="ChEBI" id="CHEBI:49883"/>
        <note>4Fe-4S-S-AdoMet</note>
    </ligand>
</feature>
<dbReference type="PANTHER" id="PTHR32331:SF0">
    <property type="entry name" value="UPF0313 PROTEIN YGIQ"/>
    <property type="match status" value="1"/>
</dbReference>
<keyword evidence="2 6" id="KW-0949">S-adenosyl-L-methionine</keyword>
<dbReference type="Pfam" id="PF11842">
    <property type="entry name" value="DUF3362"/>
    <property type="match status" value="1"/>
</dbReference>
<evidence type="ECO:0000256" key="3">
    <source>
        <dbReference type="ARBA" id="ARBA00022723"/>
    </source>
</evidence>
<evidence type="ECO:0000256" key="5">
    <source>
        <dbReference type="ARBA" id="ARBA00023014"/>
    </source>
</evidence>